<dbReference type="EMBL" id="DQ279882">
    <property type="protein sequence ID" value="ABB96276.1"/>
    <property type="molecule type" value="mRNA"/>
</dbReference>
<feature type="chain" id="PRO_5004212730" evidence="1">
    <location>
        <begin position="26"/>
        <end position="169"/>
    </location>
</feature>
<proteinExistence type="evidence at transcript level"/>
<reference evidence="2" key="1">
    <citation type="journal article" date="2006" name="Plant Cell">
        <title>Haustorially expressed secreted proteins from flax rust are highly enriched for avirulence elicitors.</title>
        <authorList>
            <person name="Catanzariti A.M."/>
            <person name="Dodds P.N."/>
            <person name="Lawrence G.J."/>
            <person name="Ayliffe M.A."/>
            <person name="Ellis J.G."/>
        </authorList>
    </citation>
    <scope>NUCLEOTIDE SEQUENCE</scope>
</reference>
<protein>
    <submittedName>
        <fullName evidence="2">Hesp-735</fullName>
    </submittedName>
</protein>
<organism evidence="2">
    <name type="scientific">Melampsora lini</name>
    <name type="common">Rust fungus</name>
    <name type="synonym">Xyloma lini</name>
    <dbReference type="NCBI Taxonomy" id="5261"/>
    <lineage>
        <taxon>Eukaryota</taxon>
        <taxon>Fungi</taxon>
        <taxon>Dikarya</taxon>
        <taxon>Basidiomycota</taxon>
        <taxon>Pucciniomycotina</taxon>
        <taxon>Pucciniomycetes</taxon>
        <taxon>Pucciniales</taxon>
        <taxon>Melampsoraceae</taxon>
        <taxon>Melampsora</taxon>
    </lineage>
</organism>
<accession>Q2MV34</accession>
<dbReference type="PROSITE" id="PS51257">
    <property type="entry name" value="PROKAR_LIPOPROTEIN"/>
    <property type="match status" value="1"/>
</dbReference>
<keyword evidence="1" id="KW-0732">Signal</keyword>
<name>Q2MV34_MELLI</name>
<evidence type="ECO:0000313" key="2">
    <source>
        <dbReference type="EMBL" id="ABB96276.1"/>
    </source>
</evidence>
<feature type="signal peptide" evidence="1">
    <location>
        <begin position="1"/>
        <end position="25"/>
    </location>
</feature>
<sequence length="169" mass="19731">MGRRTSWILLMAIFGCTQVKPGCKAEADSLERKDLQTNFYASTHSEIFVLDKHFDWVDRDVEIYDYEGNVVYLLSFMDDEGRPLPKESQFTLKSTRGKPSVQSDSAYGWCGFDHTYHATNGLNIELKTRMLLPDRWYLKQIIWQMKNMFSIEVSITLLEISLSQVLEDW</sequence>
<dbReference type="AlphaFoldDB" id="Q2MV34"/>
<evidence type="ECO:0000256" key="1">
    <source>
        <dbReference type="SAM" id="SignalP"/>
    </source>
</evidence>